<name>A0A1V3XCS1_MYCKA</name>
<dbReference type="AlphaFoldDB" id="A0A1V3XCS1"/>
<sequence>MLSSRTMFQLVLTPCSPDCGTLTMDPGEFAFLVDRGVDRHELLQFSARSSPSAASYQHTAHQGL</sequence>
<accession>A0A1V3XCS1</accession>
<dbReference type="EMBL" id="MVBN01000003">
    <property type="protein sequence ID" value="OOK76890.1"/>
    <property type="molecule type" value="Genomic_DNA"/>
</dbReference>
<proteinExistence type="predicted"/>
<comment type="caution">
    <text evidence="1">The sequence shown here is derived from an EMBL/GenBank/DDBJ whole genome shotgun (WGS) entry which is preliminary data.</text>
</comment>
<reference evidence="1 2" key="1">
    <citation type="submission" date="2017-02" db="EMBL/GenBank/DDBJ databases">
        <title>Complete genome sequences of Mycobacterium kansasii strains isolated from rhesus macaques.</title>
        <authorList>
            <person name="Panda A."/>
            <person name="Nagaraj S."/>
            <person name="Zhao X."/>
            <person name="Tettelin H."/>
            <person name="Detolla L.J."/>
        </authorList>
    </citation>
    <scope>NUCLEOTIDE SEQUENCE [LARGE SCALE GENOMIC DNA]</scope>
    <source>
        <strain evidence="1 2">11-3469</strain>
    </source>
</reference>
<evidence type="ECO:0000313" key="1">
    <source>
        <dbReference type="EMBL" id="OOK76890.1"/>
    </source>
</evidence>
<gene>
    <name evidence="1" type="ORF">BZL29_3172</name>
</gene>
<dbReference type="Proteomes" id="UP000188532">
    <property type="component" value="Unassembled WGS sequence"/>
</dbReference>
<organism evidence="1 2">
    <name type="scientific">Mycobacterium kansasii</name>
    <dbReference type="NCBI Taxonomy" id="1768"/>
    <lineage>
        <taxon>Bacteria</taxon>
        <taxon>Bacillati</taxon>
        <taxon>Actinomycetota</taxon>
        <taxon>Actinomycetes</taxon>
        <taxon>Mycobacteriales</taxon>
        <taxon>Mycobacteriaceae</taxon>
        <taxon>Mycobacterium</taxon>
    </lineage>
</organism>
<evidence type="ECO:0000313" key="2">
    <source>
        <dbReference type="Proteomes" id="UP000188532"/>
    </source>
</evidence>
<protein>
    <submittedName>
        <fullName evidence="1">Uncharacterized protein</fullName>
    </submittedName>
</protein>